<dbReference type="Proteomes" id="UP000675163">
    <property type="component" value="Unassembled WGS sequence"/>
</dbReference>
<dbReference type="Gene3D" id="1.20.1640.10">
    <property type="entry name" value="Multidrug efflux transporter AcrB transmembrane domain"/>
    <property type="match status" value="2"/>
</dbReference>
<feature type="transmembrane region" description="Helical" evidence="7">
    <location>
        <begin position="255"/>
        <end position="277"/>
    </location>
</feature>
<evidence type="ECO:0000256" key="3">
    <source>
        <dbReference type="ARBA" id="ARBA00022475"/>
    </source>
</evidence>
<name>A0A940T480_9MICO</name>
<evidence type="ECO:0000259" key="8">
    <source>
        <dbReference type="PROSITE" id="PS50156"/>
    </source>
</evidence>
<dbReference type="PANTHER" id="PTHR33406:SF6">
    <property type="entry name" value="MEMBRANE PROTEIN YDGH-RELATED"/>
    <property type="match status" value="1"/>
</dbReference>
<sequence length="713" mass="72794">MTQTGMFTGPSRGLAGKLSRGLTSRRGARISLIAVLVGVLALFGLLSGAEAPGGNAQAPATSESMRASELLAIFEGADVQPVLVVATRTAGGPLTQADQAALQALAPQLTQLSDNEATGPMLSDDGEAGVLVVPVNAPAHSTNTDSATADSASDAPTTADAVAQLRADLGEHEVPGLTMQVTGGPAFGADVAAAFDGADFTLLFVTILIVAILLIATYRSPVLWLVPLTVVALSDWLASLATAALGSALELQFDAGIISVLVFGAGTNYALLLISRYREELLLTDDHRRALAAAWRGSAPAIVASNVTVVLSLATLAFAVIPGTRGLGLSAALGLVIALGMVLFALPPVLAICGRRVFWPFVPRPGQAPKRAGLWQRTASFVVRTPGRSIIAAGLLLAVMMTGLAGTTVGLTQLDKFRVPAESAAGLETLSQHFPAGEAQPTLIVTQSAQAGDVVAAVRDIDGVVRAHPAGETKNGELTKIMVTGEYAPGSPAALDQVTQIRAAVHAIPAAEALVGGGGATDLDARAGNERDLLVIAPLILLVSFVVLLVLLRSLVAPVLLLITNVASAAAAIGAGAWLSRTLMGQHALDAQVPLLAFLFLVALGIDYSIFLVHRARDEAVAHGTRDGMVRAVTHTGGVITSAGIVLAAVFAALGVLPLVVLGQLGLIVGVGVIVDTLVVRTVIVPALFGLLGDRIWWPGGGARRANDAAASH</sequence>
<comment type="subcellular location">
    <subcellularLocation>
        <location evidence="1">Cell membrane</location>
        <topology evidence="1">Multi-pass membrane protein</topology>
    </subcellularLocation>
</comment>
<evidence type="ECO:0000256" key="5">
    <source>
        <dbReference type="ARBA" id="ARBA00022989"/>
    </source>
</evidence>
<keyword evidence="6 7" id="KW-0472">Membrane</keyword>
<evidence type="ECO:0000256" key="6">
    <source>
        <dbReference type="ARBA" id="ARBA00023136"/>
    </source>
</evidence>
<keyword evidence="10" id="KW-1185">Reference proteome</keyword>
<feature type="transmembrane region" description="Helical" evidence="7">
    <location>
        <begin position="591"/>
        <end position="613"/>
    </location>
</feature>
<dbReference type="AlphaFoldDB" id="A0A940T480"/>
<dbReference type="SUPFAM" id="SSF82866">
    <property type="entry name" value="Multidrug efflux transporter AcrB transmembrane domain"/>
    <property type="match status" value="2"/>
</dbReference>
<dbReference type="InterPro" id="IPR004869">
    <property type="entry name" value="MMPL_dom"/>
</dbReference>
<evidence type="ECO:0000313" key="10">
    <source>
        <dbReference type="Proteomes" id="UP000675163"/>
    </source>
</evidence>
<dbReference type="PROSITE" id="PS50156">
    <property type="entry name" value="SSD"/>
    <property type="match status" value="2"/>
</dbReference>
<accession>A0A940T480</accession>
<gene>
    <name evidence="9" type="ORF">JOF28_001845</name>
</gene>
<evidence type="ECO:0000313" key="9">
    <source>
        <dbReference type="EMBL" id="MBP1326613.1"/>
    </source>
</evidence>
<feature type="transmembrane region" description="Helical" evidence="7">
    <location>
        <begin position="390"/>
        <end position="411"/>
    </location>
</feature>
<feature type="transmembrane region" description="Helical" evidence="7">
    <location>
        <begin position="298"/>
        <end position="321"/>
    </location>
</feature>
<dbReference type="PANTHER" id="PTHR33406">
    <property type="entry name" value="MEMBRANE PROTEIN MJ1562-RELATED"/>
    <property type="match status" value="1"/>
</dbReference>
<feature type="transmembrane region" description="Helical" evidence="7">
    <location>
        <begin position="667"/>
        <end position="692"/>
    </location>
</feature>
<comment type="caution">
    <text evidence="9">The sequence shown here is derived from an EMBL/GenBank/DDBJ whole genome shotgun (WGS) entry which is preliminary data.</text>
</comment>
<evidence type="ECO:0000256" key="1">
    <source>
        <dbReference type="ARBA" id="ARBA00004651"/>
    </source>
</evidence>
<evidence type="ECO:0000256" key="7">
    <source>
        <dbReference type="SAM" id="Phobius"/>
    </source>
</evidence>
<feature type="transmembrane region" description="Helical" evidence="7">
    <location>
        <begin position="200"/>
        <end position="218"/>
    </location>
</feature>
<dbReference type="InterPro" id="IPR000731">
    <property type="entry name" value="SSD"/>
</dbReference>
<keyword evidence="4 7" id="KW-0812">Transmembrane</keyword>
<evidence type="ECO:0000256" key="4">
    <source>
        <dbReference type="ARBA" id="ARBA00022692"/>
    </source>
</evidence>
<proteinExistence type="inferred from homology"/>
<organism evidence="9 10">
    <name type="scientific">Leucobacter exalbidus</name>
    <dbReference type="NCBI Taxonomy" id="662960"/>
    <lineage>
        <taxon>Bacteria</taxon>
        <taxon>Bacillati</taxon>
        <taxon>Actinomycetota</taxon>
        <taxon>Actinomycetes</taxon>
        <taxon>Micrococcales</taxon>
        <taxon>Microbacteriaceae</taxon>
        <taxon>Leucobacter</taxon>
    </lineage>
</organism>
<feature type="transmembrane region" description="Helical" evidence="7">
    <location>
        <begin position="533"/>
        <end position="552"/>
    </location>
</feature>
<feature type="transmembrane region" description="Helical" evidence="7">
    <location>
        <begin position="633"/>
        <end position="661"/>
    </location>
</feature>
<feature type="domain" description="SSD" evidence="8">
    <location>
        <begin position="562"/>
        <end position="690"/>
    </location>
</feature>
<feature type="domain" description="SSD" evidence="8">
    <location>
        <begin position="257"/>
        <end position="352"/>
    </location>
</feature>
<feature type="transmembrane region" description="Helical" evidence="7">
    <location>
        <begin position="327"/>
        <end position="346"/>
    </location>
</feature>
<reference evidence="9" key="1">
    <citation type="submission" date="2021-02" db="EMBL/GenBank/DDBJ databases">
        <title>Sequencing the genomes of 1000 actinobacteria strains.</title>
        <authorList>
            <person name="Klenk H.-P."/>
        </authorList>
    </citation>
    <scope>NUCLEOTIDE SEQUENCE</scope>
    <source>
        <strain evidence="9">DSM 22850</strain>
    </source>
</reference>
<comment type="similarity">
    <text evidence="2">Belongs to the resistance-nodulation-cell division (RND) (TC 2.A.6) family. MmpL subfamily.</text>
</comment>
<feature type="transmembrane region" description="Helical" evidence="7">
    <location>
        <begin position="559"/>
        <end position="579"/>
    </location>
</feature>
<dbReference type="GO" id="GO:0005886">
    <property type="term" value="C:plasma membrane"/>
    <property type="evidence" value="ECO:0007669"/>
    <property type="project" value="UniProtKB-SubCell"/>
</dbReference>
<evidence type="ECO:0000256" key="2">
    <source>
        <dbReference type="ARBA" id="ARBA00010157"/>
    </source>
</evidence>
<feature type="transmembrane region" description="Helical" evidence="7">
    <location>
        <begin position="225"/>
        <end position="249"/>
    </location>
</feature>
<protein>
    <submittedName>
        <fullName evidence="9">RND superfamily putative drug exporter</fullName>
    </submittedName>
</protein>
<keyword evidence="3" id="KW-1003">Cell membrane</keyword>
<dbReference type="EMBL" id="JAFIDA010000001">
    <property type="protein sequence ID" value="MBP1326613.1"/>
    <property type="molecule type" value="Genomic_DNA"/>
</dbReference>
<keyword evidence="5 7" id="KW-1133">Transmembrane helix</keyword>
<dbReference type="InterPro" id="IPR050545">
    <property type="entry name" value="Mycobact_MmpL"/>
</dbReference>
<dbReference type="Pfam" id="PF03176">
    <property type="entry name" value="MMPL"/>
    <property type="match status" value="2"/>
</dbReference>
<dbReference type="RefSeq" id="WP_245189917.1">
    <property type="nucleotide sequence ID" value="NZ_JAFIDA010000001.1"/>
</dbReference>